<evidence type="ECO:0000256" key="6">
    <source>
        <dbReference type="ARBA" id="ARBA00034125"/>
    </source>
</evidence>
<feature type="transmembrane region" description="Helical" evidence="8">
    <location>
        <begin position="362"/>
        <end position="384"/>
    </location>
</feature>
<protein>
    <submittedName>
        <fullName evidence="10">Uncharacterized membrane protein YjjP (DUF1212 family)</fullName>
    </submittedName>
</protein>
<evidence type="ECO:0000256" key="2">
    <source>
        <dbReference type="ARBA" id="ARBA00022475"/>
    </source>
</evidence>
<accession>A0A370I7X6</accession>
<dbReference type="InterPro" id="IPR010619">
    <property type="entry name" value="ThrE-like_N"/>
</dbReference>
<organism evidence="10 11">
    <name type="scientific">Nocardia pseudobrasiliensis</name>
    <dbReference type="NCBI Taxonomy" id="45979"/>
    <lineage>
        <taxon>Bacteria</taxon>
        <taxon>Bacillati</taxon>
        <taxon>Actinomycetota</taxon>
        <taxon>Actinomycetes</taxon>
        <taxon>Mycobacteriales</taxon>
        <taxon>Nocardiaceae</taxon>
        <taxon>Nocardia</taxon>
    </lineage>
</organism>
<dbReference type="GO" id="GO:0022857">
    <property type="term" value="F:transmembrane transporter activity"/>
    <property type="evidence" value="ECO:0007669"/>
    <property type="project" value="InterPro"/>
</dbReference>
<evidence type="ECO:0000259" key="9">
    <source>
        <dbReference type="Pfam" id="PF06738"/>
    </source>
</evidence>
<dbReference type="RefSeq" id="WP_067994542.1">
    <property type="nucleotide sequence ID" value="NZ_QQBC01000004.1"/>
</dbReference>
<evidence type="ECO:0000313" key="10">
    <source>
        <dbReference type="EMBL" id="RDI66822.1"/>
    </source>
</evidence>
<dbReference type="InterPro" id="IPR050539">
    <property type="entry name" value="ThrE_Dicarb/AminoAcid_Exp"/>
</dbReference>
<dbReference type="AlphaFoldDB" id="A0A370I7X6"/>
<comment type="subcellular location">
    <subcellularLocation>
        <location evidence="1">Cell membrane</location>
        <topology evidence="1">Multi-pass membrane protein</topology>
    </subcellularLocation>
</comment>
<feature type="region of interest" description="Disordered" evidence="7">
    <location>
        <begin position="415"/>
        <end position="444"/>
    </location>
</feature>
<dbReference type="Pfam" id="PF06738">
    <property type="entry name" value="ThrE"/>
    <property type="match status" value="1"/>
</dbReference>
<proteinExistence type="inferred from homology"/>
<feature type="transmembrane region" description="Helical" evidence="8">
    <location>
        <begin position="158"/>
        <end position="175"/>
    </location>
</feature>
<feature type="transmembrane region" description="Helical" evidence="8">
    <location>
        <begin position="246"/>
        <end position="266"/>
    </location>
</feature>
<dbReference type="GO" id="GO:0005886">
    <property type="term" value="C:plasma membrane"/>
    <property type="evidence" value="ECO:0007669"/>
    <property type="project" value="UniProtKB-SubCell"/>
</dbReference>
<feature type="domain" description="Threonine/serine exporter-like N-terminal" evidence="9">
    <location>
        <begin position="27"/>
        <end position="266"/>
    </location>
</feature>
<dbReference type="PANTHER" id="PTHR34390:SF2">
    <property type="entry name" value="SUCCINATE TRANSPORTER SUBUNIT YJJP-RELATED"/>
    <property type="match status" value="1"/>
</dbReference>
<evidence type="ECO:0000256" key="5">
    <source>
        <dbReference type="ARBA" id="ARBA00023136"/>
    </source>
</evidence>
<dbReference type="STRING" id="1210086.GCA_001613105_01771"/>
<evidence type="ECO:0000256" key="1">
    <source>
        <dbReference type="ARBA" id="ARBA00004651"/>
    </source>
</evidence>
<keyword evidence="4 8" id="KW-1133">Transmembrane helix</keyword>
<feature type="transmembrane region" description="Helical" evidence="8">
    <location>
        <begin position="281"/>
        <end position="300"/>
    </location>
</feature>
<feature type="transmembrane region" description="Helical" evidence="8">
    <location>
        <begin position="390"/>
        <end position="411"/>
    </location>
</feature>
<feature type="transmembrane region" description="Helical" evidence="8">
    <location>
        <begin position="133"/>
        <end position="152"/>
    </location>
</feature>
<feature type="transmembrane region" description="Helical" evidence="8">
    <location>
        <begin position="182"/>
        <end position="201"/>
    </location>
</feature>
<dbReference type="GO" id="GO:0015744">
    <property type="term" value="P:succinate transport"/>
    <property type="evidence" value="ECO:0007669"/>
    <property type="project" value="TreeGrafter"/>
</dbReference>
<sequence>MTLEHTTPSATGRAATAPPPVEVLDMLRRLGVALLRSSETTMRVQTVLTELAHRYGYADARIFVLPTGVWVRLADSDGDVHLDLLDTATSTLRMDQIDEVYRLIATAQRARTAPRKVVARLDRILRTPPPTPVWLAVVGNVVLTVGFGLMLNPSARTLIGYLVLGVVVQLIIMLTEKTTPRLAFAIPFSVAAAVTLLAFGLPGPLSGGHPTDLLVPGVAALLPGALLTTGAIEISAGSLVSGVARLASGVMVLLQMGFGIILALQLTSHIHTDYTISPARLGTWAPLLGVALIGLGYLWRASAPARAIGWTLLVLYLTYTAKLLGDLIGRPLVGPFLAGLILIPLTSVIARRFRSAPTAQVMGLPAFWMLVPGSMGVTAVSDLIRHQTALGTQVIATALATILAIAVGTLMGSGLNGPDRPEPDCPQPSASAATDRPATPASTT</sequence>
<name>A0A370I7X6_9NOCA</name>
<evidence type="ECO:0000256" key="4">
    <source>
        <dbReference type="ARBA" id="ARBA00022989"/>
    </source>
</evidence>
<keyword evidence="2" id="KW-1003">Cell membrane</keyword>
<gene>
    <name evidence="10" type="ORF">DFR76_104575</name>
</gene>
<evidence type="ECO:0000313" key="11">
    <source>
        <dbReference type="Proteomes" id="UP000254869"/>
    </source>
</evidence>
<comment type="caution">
    <text evidence="10">The sequence shown here is derived from an EMBL/GenBank/DDBJ whole genome shotgun (WGS) entry which is preliminary data.</text>
</comment>
<feature type="transmembrane region" description="Helical" evidence="8">
    <location>
        <begin position="213"/>
        <end position="234"/>
    </location>
</feature>
<dbReference type="EMBL" id="QQBC01000004">
    <property type="protein sequence ID" value="RDI66822.1"/>
    <property type="molecule type" value="Genomic_DNA"/>
</dbReference>
<evidence type="ECO:0000256" key="3">
    <source>
        <dbReference type="ARBA" id="ARBA00022692"/>
    </source>
</evidence>
<feature type="transmembrane region" description="Helical" evidence="8">
    <location>
        <begin position="331"/>
        <end position="350"/>
    </location>
</feature>
<evidence type="ECO:0000256" key="8">
    <source>
        <dbReference type="SAM" id="Phobius"/>
    </source>
</evidence>
<dbReference type="Proteomes" id="UP000254869">
    <property type="component" value="Unassembled WGS sequence"/>
</dbReference>
<comment type="similarity">
    <text evidence="6">Belongs to the ThrE exporter (TC 2.A.79) family.</text>
</comment>
<keyword evidence="11" id="KW-1185">Reference proteome</keyword>
<reference evidence="10 11" key="1">
    <citation type="submission" date="2018-07" db="EMBL/GenBank/DDBJ databases">
        <title>Genomic Encyclopedia of Type Strains, Phase IV (KMG-IV): sequencing the most valuable type-strain genomes for metagenomic binning, comparative biology and taxonomic classification.</title>
        <authorList>
            <person name="Goeker M."/>
        </authorList>
    </citation>
    <scope>NUCLEOTIDE SEQUENCE [LARGE SCALE GENOMIC DNA]</scope>
    <source>
        <strain evidence="10 11">DSM 44290</strain>
    </source>
</reference>
<evidence type="ECO:0000256" key="7">
    <source>
        <dbReference type="SAM" id="MobiDB-lite"/>
    </source>
</evidence>
<keyword evidence="5 8" id="KW-0472">Membrane</keyword>
<keyword evidence="3 8" id="KW-0812">Transmembrane</keyword>
<dbReference type="PANTHER" id="PTHR34390">
    <property type="entry name" value="UPF0442 PROTEIN YJJB-RELATED"/>
    <property type="match status" value="1"/>
</dbReference>